<keyword evidence="2" id="KW-0285">Flavoprotein</keyword>
<evidence type="ECO:0000256" key="4">
    <source>
        <dbReference type="ARBA" id="ARBA00023002"/>
    </source>
</evidence>
<gene>
    <name evidence="11" type="ORF">IQ251_02425</name>
</gene>
<evidence type="ECO:0000313" key="11">
    <source>
        <dbReference type="EMBL" id="MBE9373293.1"/>
    </source>
</evidence>
<dbReference type="InterPro" id="IPR036188">
    <property type="entry name" value="FAD/NAD-bd_sf"/>
</dbReference>
<keyword evidence="5" id="KW-0443">Lipid metabolism</keyword>
<evidence type="ECO:0000259" key="10">
    <source>
        <dbReference type="Pfam" id="PF00890"/>
    </source>
</evidence>
<dbReference type="InterPro" id="IPR050315">
    <property type="entry name" value="FAD-oxidoreductase_2"/>
</dbReference>
<keyword evidence="12" id="KW-1185">Reference proteome</keyword>
<evidence type="ECO:0000256" key="3">
    <source>
        <dbReference type="ARBA" id="ARBA00022827"/>
    </source>
</evidence>
<dbReference type="Gene3D" id="3.90.700.10">
    <property type="entry name" value="Succinate dehydrogenase/fumarate reductase flavoprotein, catalytic domain"/>
    <property type="match status" value="1"/>
</dbReference>
<protein>
    <recommendedName>
        <fullName evidence="9">3-oxosteroid 1-dehydrogenase</fullName>
        <ecNumber evidence="8">1.3.99.4</ecNumber>
    </recommendedName>
</protein>
<evidence type="ECO:0000256" key="9">
    <source>
        <dbReference type="ARBA" id="ARBA00069709"/>
    </source>
</evidence>
<dbReference type="GO" id="GO:0047571">
    <property type="term" value="F:3-oxosteroid 1-dehydrogenase activity"/>
    <property type="evidence" value="ECO:0007669"/>
    <property type="project" value="UniProtKB-EC"/>
</dbReference>
<evidence type="ECO:0000256" key="8">
    <source>
        <dbReference type="ARBA" id="ARBA00066536"/>
    </source>
</evidence>
<evidence type="ECO:0000256" key="5">
    <source>
        <dbReference type="ARBA" id="ARBA00023221"/>
    </source>
</evidence>
<dbReference type="Gene3D" id="3.50.50.60">
    <property type="entry name" value="FAD/NAD(P)-binding domain"/>
    <property type="match status" value="1"/>
</dbReference>
<evidence type="ECO:0000256" key="1">
    <source>
        <dbReference type="ARBA" id="ARBA00001974"/>
    </source>
</evidence>
<dbReference type="RefSeq" id="WP_193926753.1">
    <property type="nucleotide sequence ID" value="NZ_JADEYC010000005.1"/>
</dbReference>
<dbReference type="Proteomes" id="UP000598360">
    <property type="component" value="Unassembled WGS sequence"/>
</dbReference>
<reference evidence="11" key="1">
    <citation type="submission" date="2020-10" db="EMBL/GenBank/DDBJ databases">
        <title>Diversity and distribution of actinomycetes associated with coral in the coast of Hainan.</title>
        <authorList>
            <person name="Li F."/>
        </authorList>
    </citation>
    <scope>NUCLEOTIDE SEQUENCE</scope>
    <source>
        <strain evidence="11">HNM0983</strain>
    </source>
</reference>
<comment type="catalytic activity">
    <reaction evidence="6">
        <text>a 3-oxosteroid + A = a 3-oxo-Delta(1)-steroid + AH2</text>
        <dbReference type="Rhea" id="RHEA:13329"/>
        <dbReference type="ChEBI" id="CHEBI:13193"/>
        <dbReference type="ChEBI" id="CHEBI:17499"/>
        <dbReference type="ChEBI" id="CHEBI:20156"/>
        <dbReference type="ChEBI" id="CHEBI:47788"/>
        <dbReference type="EC" id="1.3.99.4"/>
    </reaction>
</comment>
<dbReference type="InterPro" id="IPR027477">
    <property type="entry name" value="Succ_DH/fumarate_Rdtase_cat_sf"/>
</dbReference>
<name>A0A929B8T6_9PSEU</name>
<sequence>MTSGERAEDTYDIVVVGSGGGGLIGAYIAASRGLRTLLVEKTDRVGGTTSYSGAGLWFPGSAPIERAGVPDDVETARTYLRSVVDDESREGLQDAYLDAGPRLVDELERNPWFQSFRHDPVPDYFAANPGSSPMGRTIFPPEIAADVLGEHAAIVRPCIPEERWGQAEGPVLHGGRALIGRALGAFLETGNGALRLETALHRLVVEDGRVTGVTAIHDGAETTIRATRGVLLAAGGFERNAALRAKYQPIALTGEWSNGAPANTGDALLAGIDAGATTDLLDEAWYVPGLVQPDGLPVFQSGLRGGIWVNADGERFVNEARPYDQAGHEIAARHVATGVPHIPAHWILDQRQIDRDGFGGPPDQPVDPAWFSSGALRRADSLDELATLIGVPPDALRATVEKFNSDAEVGVDTRFHRGETPWDQIFHHVVPFPFRPEMNCPASPTPDFPNPLLLPLDSPPFYVAEIVLSDIGTKGGLKIDERARVLRADGGPIAGLYATGNTAAAMSGRAYPGAGTPIGSSLAFGYLAVLDAAGAAG</sequence>
<dbReference type="InterPro" id="IPR003953">
    <property type="entry name" value="FAD-dep_OxRdtase_2_FAD-bd"/>
</dbReference>
<comment type="similarity">
    <text evidence="7">Belongs to the FAD-dependent oxidoreductase 2 family. 3-oxosteroid dehydrogenase subfamily.</text>
</comment>
<comment type="cofactor">
    <cofactor evidence="1">
        <name>FAD</name>
        <dbReference type="ChEBI" id="CHEBI:57692"/>
    </cofactor>
</comment>
<organism evidence="11 12">
    <name type="scientific">Saccharopolyspora montiporae</name>
    <dbReference type="NCBI Taxonomy" id="2781240"/>
    <lineage>
        <taxon>Bacteria</taxon>
        <taxon>Bacillati</taxon>
        <taxon>Actinomycetota</taxon>
        <taxon>Actinomycetes</taxon>
        <taxon>Pseudonocardiales</taxon>
        <taxon>Pseudonocardiaceae</taxon>
        <taxon>Saccharopolyspora</taxon>
    </lineage>
</organism>
<dbReference type="EMBL" id="JADEYC010000005">
    <property type="protein sequence ID" value="MBE9373293.1"/>
    <property type="molecule type" value="Genomic_DNA"/>
</dbReference>
<proteinExistence type="inferred from homology"/>
<dbReference type="GO" id="GO:0008202">
    <property type="term" value="P:steroid metabolic process"/>
    <property type="evidence" value="ECO:0007669"/>
    <property type="project" value="UniProtKB-KW"/>
</dbReference>
<evidence type="ECO:0000256" key="6">
    <source>
        <dbReference type="ARBA" id="ARBA00051951"/>
    </source>
</evidence>
<dbReference type="PANTHER" id="PTHR43400">
    <property type="entry name" value="FUMARATE REDUCTASE"/>
    <property type="match status" value="1"/>
</dbReference>
<evidence type="ECO:0000313" key="12">
    <source>
        <dbReference type="Proteomes" id="UP000598360"/>
    </source>
</evidence>
<dbReference type="AlphaFoldDB" id="A0A929B8T6"/>
<dbReference type="SUPFAM" id="SSF56425">
    <property type="entry name" value="Succinate dehydrogenase/fumarate reductase flavoprotein, catalytic domain"/>
    <property type="match status" value="1"/>
</dbReference>
<keyword evidence="5" id="KW-0753">Steroid metabolism</keyword>
<dbReference type="SUPFAM" id="SSF51905">
    <property type="entry name" value="FAD/NAD(P)-binding domain"/>
    <property type="match status" value="1"/>
</dbReference>
<keyword evidence="4" id="KW-0560">Oxidoreductase</keyword>
<evidence type="ECO:0000256" key="7">
    <source>
        <dbReference type="ARBA" id="ARBA00061147"/>
    </source>
</evidence>
<accession>A0A929B8T6</accession>
<dbReference type="Pfam" id="PF00890">
    <property type="entry name" value="FAD_binding_2"/>
    <property type="match status" value="1"/>
</dbReference>
<dbReference type="PANTHER" id="PTHR43400:SF10">
    <property type="entry name" value="3-OXOSTEROID 1-DEHYDROGENASE"/>
    <property type="match status" value="1"/>
</dbReference>
<dbReference type="FunFam" id="3.50.50.60:FF:000208">
    <property type="entry name" value="3-ketosteroid dehydrogenase"/>
    <property type="match status" value="1"/>
</dbReference>
<feature type="domain" description="FAD-dependent oxidoreductase 2 FAD-binding" evidence="10">
    <location>
        <begin position="12"/>
        <end position="517"/>
    </location>
</feature>
<dbReference type="PRINTS" id="PR00411">
    <property type="entry name" value="PNDRDTASEI"/>
</dbReference>
<dbReference type="EC" id="1.3.99.4" evidence="8"/>
<keyword evidence="3" id="KW-0274">FAD</keyword>
<evidence type="ECO:0000256" key="2">
    <source>
        <dbReference type="ARBA" id="ARBA00022630"/>
    </source>
</evidence>
<comment type="caution">
    <text evidence="11">The sequence shown here is derived from an EMBL/GenBank/DDBJ whole genome shotgun (WGS) entry which is preliminary data.</text>
</comment>